<protein>
    <submittedName>
        <fullName evidence="2">Uncharacterized protein</fullName>
    </submittedName>
</protein>
<evidence type="ECO:0000313" key="2">
    <source>
        <dbReference type="EMBL" id="VCW66069.1"/>
    </source>
</evidence>
<accession>A0A9X9LEJ1</accession>
<dbReference type="AlphaFoldDB" id="A0A9X9LEJ1"/>
<dbReference type="EMBL" id="CYRY02001426">
    <property type="protein sequence ID" value="VCW66069.1"/>
    <property type="molecule type" value="Genomic_DNA"/>
</dbReference>
<feature type="region of interest" description="Disordered" evidence="1">
    <location>
        <begin position="18"/>
        <end position="60"/>
    </location>
</feature>
<gene>
    <name evidence="2" type="ORF">BN2614_LOCUS3</name>
</gene>
<organism evidence="2 3">
    <name type="scientific">Gulo gulo</name>
    <name type="common">Wolverine</name>
    <name type="synonym">Gluton</name>
    <dbReference type="NCBI Taxonomy" id="48420"/>
    <lineage>
        <taxon>Eukaryota</taxon>
        <taxon>Metazoa</taxon>
        <taxon>Chordata</taxon>
        <taxon>Craniata</taxon>
        <taxon>Vertebrata</taxon>
        <taxon>Euteleostomi</taxon>
        <taxon>Mammalia</taxon>
        <taxon>Eutheria</taxon>
        <taxon>Laurasiatheria</taxon>
        <taxon>Carnivora</taxon>
        <taxon>Caniformia</taxon>
        <taxon>Musteloidea</taxon>
        <taxon>Mustelidae</taxon>
        <taxon>Guloninae</taxon>
        <taxon>Gulo</taxon>
    </lineage>
</organism>
<proteinExistence type="predicted"/>
<dbReference type="Proteomes" id="UP000269945">
    <property type="component" value="Unassembled WGS sequence"/>
</dbReference>
<reference evidence="2 3" key="1">
    <citation type="submission" date="2018-10" db="EMBL/GenBank/DDBJ databases">
        <authorList>
            <person name="Ekblom R."/>
            <person name="Jareborg N."/>
        </authorList>
    </citation>
    <scope>NUCLEOTIDE SEQUENCE [LARGE SCALE GENOMIC DNA]</scope>
    <source>
        <tissue evidence="2">Muscle</tissue>
    </source>
</reference>
<comment type="caution">
    <text evidence="2">The sequence shown here is derived from an EMBL/GenBank/DDBJ whole genome shotgun (WGS) entry which is preliminary data.</text>
</comment>
<keyword evidence="3" id="KW-1185">Reference proteome</keyword>
<evidence type="ECO:0000313" key="3">
    <source>
        <dbReference type="Proteomes" id="UP000269945"/>
    </source>
</evidence>
<evidence type="ECO:0000256" key="1">
    <source>
        <dbReference type="SAM" id="MobiDB-lite"/>
    </source>
</evidence>
<sequence length="60" mass="5645">MKSLCKAAGATALCSVSGRAARHPAQGAGPALPVPAGHAGQRPAHGHPALLPGAVSTGTG</sequence>
<name>A0A9X9LEJ1_GULGU</name>